<dbReference type="InterPro" id="IPR052337">
    <property type="entry name" value="SAT4-like"/>
</dbReference>
<dbReference type="AlphaFoldDB" id="A0A4S8QTK4"/>
<evidence type="ECO:0000256" key="4">
    <source>
        <dbReference type="ARBA" id="ARBA00023136"/>
    </source>
</evidence>
<organism evidence="9 10">
    <name type="scientific">Botrytis galanthina</name>
    <dbReference type="NCBI Taxonomy" id="278940"/>
    <lineage>
        <taxon>Eukaryota</taxon>
        <taxon>Fungi</taxon>
        <taxon>Dikarya</taxon>
        <taxon>Ascomycota</taxon>
        <taxon>Pezizomycotina</taxon>
        <taxon>Leotiomycetes</taxon>
        <taxon>Helotiales</taxon>
        <taxon>Sclerotiniaceae</taxon>
        <taxon>Botrytis</taxon>
    </lineage>
</organism>
<feature type="transmembrane region" description="Helical" evidence="7">
    <location>
        <begin position="208"/>
        <end position="229"/>
    </location>
</feature>
<name>A0A4S8QTK4_9HELO</name>
<feature type="domain" description="Rhodopsin" evidence="8">
    <location>
        <begin position="29"/>
        <end position="271"/>
    </location>
</feature>
<dbReference type="PANTHER" id="PTHR33048">
    <property type="entry name" value="PTH11-LIKE INTEGRAL MEMBRANE PROTEIN (AFU_ORTHOLOGUE AFUA_5G11245)"/>
    <property type="match status" value="1"/>
</dbReference>
<evidence type="ECO:0000256" key="6">
    <source>
        <dbReference type="SAM" id="MobiDB-lite"/>
    </source>
</evidence>
<evidence type="ECO:0000256" key="3">
    <source>
        <dbReference type="ARBA" id="ARBA00022989"/>
    </source>
</evidence>
<evidence type="ECO:0000313" key="9">
    <source>
        <dbReference type="EMBL" id="THV44809.1"/>
    </source>
</evidence>
<feature type="transmembrane region" description="Helical" evidence="7">
    <location>
        <begin position="241"/>
        <end position="266"/>
    </location>
</feature>
<feature type="region of interest" description="Disordered" evidence="6">
    <location>
        <begin position="352"/>
        <end position="379"/>
    </location>
</feature>
<evidence type="ECO:0000256" key="1">
    <source>
        <dbReference type="ARBA" id="ARBA00004141"/>
    </source>
</evidence>
<dbReference type="PANTHER" id="PTHR33048:SF96">
    <property type="entry name" value="INTEGRAL MEMBRANE PROTEIN"/>
    <property type="match status" value="1"/>
</dbReference>
<feature type="transmembrane region" description="Helical" evidence="7">
    <location>
        <begin position="86"/>
        <end position="112"/>
    </location>
</feature>
<feature type="transmembrane region" description="Helical" evidence="7">
    <location>
        <begin position="124"/>
        <end position="144"/>
    </location>
</feature>
<keyword evidence="4 7" id="KW-0472">Membrane</keyword>
<proteinExistence type="inferred from homology"/>
<protein>
    <recommendedName>
        <fullName evidence="8">Rhodopsin domain-containing protein</fullName>
    </recommendedName>
</protein>
<evidence type="ECO:0000313" key="10">
    <source>
        <dbReference type="Proteomes" id="UP000308671"/>
    </source>
</evidence>
<keyword evidence="3 7" id="KW-1133">Transmembrane helix</keyword>
<reference evidence="9 10" key="1">
    <citation type="submission" date="2017-12" db="EMBL/GenBank/DDBJ databases">
        <title>Comparative genomics of Botrytis spp.</title>
        <authorList>
            <person name="Valero-Jimenez C.A."/>
            <person name="Tapia P."/>
            <person name="Veloso J."/>
            <person name="Silva-Moreno E."/>
            <person name="Staats M."/>
            <person name="Valdes J.H."/>
            <person name="Van Kan J.A.L."/>
        </authorList>
    </citation>
    <scope>NUCLEOTIDE SEQUENCE [LARGE SCALE GENOMIC DNA]</scope>
    <source>
        <strain evidence="9 10">MUCL435</strain>
    </source>
</reference>
<dbReference type="Proteomes" id="UP000308671">
    <property type="component" value="Unassembled WGS sequence"/>
</dbReference>
<gene>
    <name evidence="9" type="ORF">BGAL_0575g00060</name>
</gene>
<sequence>MVTEASDKQDEILIITLLFSGIACVAVALRCYVRTRLLKAFGADDAIAVCSLFLLCVGVVFTMLGINSGFGQHIDSMTMEHYLRGLKWWCYSEIIYPPTIAVIKISIALYLVRIAVKPIHIYTIYISMTIFLLYTTGFFIFLLLQCRPISFYWRRFEGAIDGHCLERSTIAAMAYGHGVVNVLTDLTLGIIPAFIVADLQITTRTKAAVAMTLALGSIASVCTLTRIAYINDLLHTSDYLYSIADVIILSIVEAAVGLIASCLATLKPLVRSFLDWSEKSIGSSGGLHTRMMDGMNRRRTKMYDTELNLRPDLAIVGFTTTVISSNGRESPPLHPSISQTMDVKSDVWLSPSSYGSQKTHRRLESGNGDQAAVPACQIK</sequence>
<evidence type="ECO:0000256" key="2">
    <source>
        <dbReference type="ARBA" id="ARBA00022692"/>
    </source>
</evidence>
<feature type="transmembrane region" description="Helical" evidence="7">
    <location>
        <begin position="175"/>
        <end position="196"/>
    </location>
</feature>
<evidence type="ECO:0000256" key="7">
    <source>
        <dbReference type="SAM" id="Phobius"/>
    </source>
</evidence>
<dbReference type="Pfam" id="PF20684">
    <property type="entry name" value="Fung_rhodopsin"/>
    <property type="match status" value="1"/>
</dbReference>
<comment type="subcellular location">
    <subcellularLocation>
        <location evidence="1">Membrane</location>
        <topology evidence="1">Multi-pass membrane protein</topology>
    </subcellularLocation>
</comment>
<keyword evidence="10" id="KW-1185">Reference proteome</keyword>
<dbReference type="GO" id="GO:0016020">
    <property type="term" value="C:membrane"/>
    <property type="evidence" value="ECO:0007669"/>
    <property type="project" value="UniProtKB-SubCell"/>
</dbReference>
<dbReference type="InterPro" id="IPR049326">
    <property type="entry name" value="Rhodopsin_dom_fungi"/>
</dbReference>
<feature type="transmembrane region" description="Helical" evidence="7">
    <location>
        <begin position="45"/>
        <end position="66"/>
    </location>
</feature>
<accession>A0A4S8QTK4</accession>
<evidence type="ECO:0000259" key="8">
    <source>
        <dbReference type="Pfam" id="PF20684"/>
    </source>
</evidence>
<comment type="caution">
    <text evidence="9">The sequence shown here is derived from an EMBL/GenBank/DDBJ whole genome shotgun (WGS) entry which is preliminary data.</text>
</comment>
<dbReference type="OrthoDB" id="3923077at2759"/>
<comment type="similarity">
    <text evidence="5">Belongs to the SAT4 family.</text>
</comment>
<evidence type="ECO:0000256" key="5">
    <source>
        <dbReference type="ARBA" id="ARBA00038359"/>
    </source>
</evidence>
<feature type="transmembrane region" description="Helical" evidence="7">
    <location>
        <begin position="12"/>
        <end position="33"/>
    </location>
</feature>
<keyword evidence="2 7" id="KW-0812">Transmembrane</keyword>
<dbReference type="EMBL" id="PQXL01000574">
    <property type="protein sequence ID" value="THV44809.1"/>
    <property type="molecule type" value="Genomic_DNA"/>
</dbReference>